<dbReference type="EMBL" id="BAEQ01000067">
    <property type="protein sequence ID" value="GAC30858.1"/>
    <property type="molecule type" value="Genomic_DNA"/>
</dbReference>
<keyword evidence="3" id="KW-1133">Transmembrane helix</keyword>
<accession>K6ZPR7</accession>
<evidence type="ECO:0000256" key="1">
    <source>
        <dbReference type="ARBA" id="ARBA00004167"/>
    </source>
</evidence>
<name>K6ZPR7_9ALTE</name>
<dbReference type="RefSeq" id="WP_006015581.1">
    <property type="nucleotide sequence ID" value="NZ_BAEQ01000067.1"/>
</dbReference>
<comment type="caution">
    <text evidence="7">The sequence shown here is derived from an EMBL/GenBank/DDBJ whole genome shotgun (WGS) entry which is preliminary data.</text>
</comment>
<feature type="domain" description="TonB C-terminal" evidence="6">
    <location>
        <begin position="37"/>
        <end position="134"/>
    </location>
</feature>
<evidence type="ECO:0000256" key="3">
    <source>
        <dbReference type="ARBA" id="ARBA00022989"/>
    </source>
</evidence>
<dbReference type="Pfam" id="PF03544">
    <property type="entry name" value="TonB_C"/>
    <property type="match status" value="1"/>
</dbReference>
<evidence type="ECO:0000259" key="6">
    <source>
        <dbReference type="PROSITE" id="PS52015"/>
    </source>
</evidence>
<feature type="chain" id="PRO_5003902207" description="TonB C-terminal domain-containing protein" evidence="5">
    <location>
        <begin position="23"/>
        <end position="362"/>
    </location>
</feature>
<dbReference type="NCBIfam" id="TIGR01352">
    <property type="entry name" value="tonB_Cterm"/>
    <property type="match status" value="1"/>
</dbReference>
<keyword evidence="4" id="KW-0472">Membrane</keyword>
<evidence type="ECO:0000256" key="4">
    <source>
        <dbReference type="ARBA" id="ARBA00023136"/>
    </source>
</evidence>
<dbReference type="GO" id="GO:0016020">
    <property type="term" value="C:membrane"/>
    <property type="evidence" value="ECO:0007669"/>
    <property type="project" value="UniProtKB-SubCell"/>
</dbReference>
<evidence type="ECO:0000313" key="8">
    <source>
        <dbReference type="Proteomes" id="UP000006251"/>
    </source>
</evidence>
<proteinExistence type="predicted"/>
<dbReference type="AlphaFoldDB" id="K6ZPR7"/>
<dbReference type="PROSITE" id="PS52015">
    <property type="entry name" value="TONB_CTD"/>
    <property type="match status" value="1"/>
</dbReference>
<keyword evidence="5" id="KW-0732">Signal</keyword>
<comment type="subcellular location">
    <subcellularLocation>
        <location evidence="1">Membrane</location>
        <topology evidence="1">Single-pass membrane protein</topology>
    </subcellularLocation>
</comment>
<evidence type="ECO:0000313" key="7">
    <source>
        <dbReference type="EMBL" id="GAC30858.1"/>
    </source>
</evidence>
<organism evidence="7 8">
    <name type="scientific">Brumicola pallidula DSM 14239 = ACAM 615</name>
    <dbReference type="NCBI Taxonomy" id="1121922"/>
    <lineage>
        <taxon>Bacteria</taxon>
        <taxon>Pseudomonadati</taxon>
        <taxon>Pseudomonadota</taxon>
        <taxon>Gammaproteobacteria</taxon>
        <taxon>Alteromonadales</taxon>
        <taxon>Alteromonadaceae</taxon>
        <taxon>Brumicola</taxon>
    </lineage>
</organism>
<keyword evidence="8" id="KW-1185">Reference proteome</keyword>
<dbReference type="InterPro" id="IPR037682">
    <property type="entry name" value="TonB_C"/>
</dbReference>
<dbReference type="InterPro" id="IPR006260">
    <property type="entry name" value="TonB/TolA_C"/>
</dbReference>
<dbReference type="Proteomes" id="UP000006251">
    <property type="component" value="Unassembled WGS sequence"/>
</dbReference>
<dbReference type="OrthoDB" id="1628901at2"/>
<dbReference type="SUPFAM" id="SSF74653">
    <property type="entry name" value="TolA/TonB C-terminal domain"/>
    <property type="match status" value="1"/>
</dbReference>
<dbReference type="Gene3D" id="3.30.1150.10">
    <property type="match status" value="1"/>
</dbReference>
<dbReference type="STRING" id="1121922.GCA_000428905_00265"/>
<feature type="signal peptide" evidence="5">
    <location>
        <begin position="1"/>
        <end position="22"/>
    </location>
</feature>
<protein>
    <recommendedName>
        <fullName evidence="6">TonB C-terminal domain-containing protein</fullName>
    </recommendedName>
</protein>
<evidence type="ECO:0000256" key="2">
    <source>
        <dbReference type="ARBA" id="ARBA00022692"/>
    </source>
</evidence>
<keyword evidence="2" id="KW-0812">Transmembrane</keyword>
<evidence type="ECO:0000256" key="5">
    <source>
        <dbReference type="SAM" id="SignalP"/>
    </source>
</evidence>
<reference evidence="8" key="1">
    <citation type="journal article" date="2014" name="Environ. Microbiol.">
        <title>Comparative genomics of the marine bacterial genus Glaciecola reveals the high degree of genomic diversity and genomic characteristic for cold adaptation.</title>
        <authorList>
            <person name="Qin Q.L."/>
            <person name="Xie B.B."/>
            <person name="Yu Y."/>
            <person name="Shu Y.L."/>
            <person name="Rong J.C."/>
            <person name="Zhang Y.J."/>
            <person name="Zhao D.L."/>
            <person name="Chen X.L."/>
            <person name="Zhang X.Y."/>
            <person name="Chen B."/>
            <person name="Zhou B.C."/>
            <person name="Zhang Y.Z."/>
        </authorList>
    </citation>
    <scope>NUCLEOTIDE SEQUENCE [LARGE SCALE GENOMIC DNA]</scope>
    <source>
        <strain evidence="8">ACAM 615</strain>
    </source>
</reference>
<dbReference type="GO" id="GO:0055085">
    <property type="term" value="P:transmembrane transport"/>
    <property type="evidence" value="ECO:0007669"/>
    <property type="project" value="InterPro"/>
</dbReference>
<gene>
    <name evidence="7" type="ORF">GPAL_4019</name>
</gene>
<sequence>MKTFFARLLLIAAISQSAIVFANTASENIIDLQQDAVIYKPSKVIQSFDMSYPSSARRNNVEGYVEVSFDVNEQGSPVNLRYNRISGLEIFETLIEKNFDDWEFEPAKVHGVAITQKNLQRTFTFTLTKLTNKFPEPLMRRSFANMYLNMRTLLKDGKYEELGEMLTIMDKANIIRFSENRQLSLVKFTYLEKTKGSDQDKIIALENALKDNPRAEKTQKLNSKIKASLFKLYAENNQYRQALVQHSDLSGSEFSEGLLPDLAATVEQVMAKLTSGEPIATTVKIDGTELFTHYLSRRVFKIDIDNPVSFTELRCGKFNVQIQYAKNTLYQMPFDWNNCRLVLQAPKGSLVSVSEAAIYDPL</sequence>